<name>A0ACC2RPC8_9FUNG</name>
<organism evidence="1 2">
    <name type="scientific">Entomophthora muscae</name>
    <dbReference type="NCBI Taxonomy" id="34485"/>
    <lineage>
        <taxon>Eukaryota</taxon>
        <taxon>Fungi</taxon>
        <taxon>Fungi incertae sedis</taxon>
        <taxon>Zoopagomycota</taxon>
        <taxon>Entomophthoromycotina</taxon>
        <taxon>Entomophthoromycetes</taxon>
        <taxon>Entomophthorales</taxon>
        <taxon>Entomophthoraceae</taxon>
        <taxon>Entomophthora</taxon>
    </lineage>
</organism>
<protein>
    <submittedName>
        <fullName evidence="1">Uncharacterized protein</fullName>
    </submittedName>
</protein>
<proteinExistence type="predicted"/>
<gene>
    <name evidence="1" type="ORF">DSO57_1039315</name>
</gene>
<evidence type="ECO:0000313" key="1">
    <source>
        <dbReference type="EMBL" id="KAJ9051919.1"/>
    </source>
</evidence>
<evidence type="ECO:0000313" key="2">
    <source>
        <dbReference type="Proteomes" id="UP001165960"/>
    </source>
</evidence>
<sequence>MRLISNLKFLDGPDVASPPSTNSRGKRSGKASAGPKVGNLLSGTRDPSRISKDDAGSSNLTDFGTPPSDHTNLIGRDQPGELEKLDSSVLFRAPRNFGSVECPL</sequence>
<keyword evidence="2" id="KW-1185">Reference proteome</keyword>
<comment type="caution">
    <text evidence="1">The sequence shown here is derived from an EMBL/GenBank/DDBJ whole genome shotgun (WGS) entry which is preliminary data.</text>
</comment>
<reference evidence="1" key="1">
    <citation type="submission" date="2022-04" db="EMBL/GenBank/DDBJ databases">
        <title>Genome of the entomopathogenic fungus Entomophthora muscae.</title>
        <authorList>
            <person name="Elya C."/>
            <person name="Lovett B.R."/>
            <person name="Lee E."/>
            <person name="Macias A.M."/>
            <person name="Hajek A.E."/>
            <person name="De Bivort B.L."/>
            <person name="Kasson M.T."/>
            <person name="De Fine Licht H.H."/>
            <person name="Stajich J.E."/>
        </authorList>
    </citation>
    <scope>NUCLEOTIDE SEQUENCE</scope>
    <source>
        <strain evidence="1">Berkeley</strain>
    </source>
</reference>
<dbReference type="Proteomes" id="UP001165960">
    <property type="component" value="Unassembled WGS sequence"/>
</dbReference>
<accession>A0ACC2RPC8</accession>
<dbReference type="EMBL" id="QTSX02007021">
    <property type="protein sequence ID" value="KAJ9051919.1"/>
    <property type="molecule type" value="Genomic_DNA"/>
</dbReference>